<proteinExistence type="predicted"/>
<dbReference type="Proteomes" id="UP000828941">
    <property type="component" value="Chromosome 5"/>
</dbReference>
<dbReference type="EMBL" id="CM039430">
    <property type="protein sequence ID" value="KAI4344170.1"/>
    <property type="molecule type" value="Genomic_DNA"/>
</dbReference>
<keyword evidence="2" id="KW-1185">Reference proteome</keyword>
<name>A0ACB9P5Z8_BAUVA</name>
<evidence type="ECO:0000313" key="1">
    <source>
        <dbReference type="EMBL" id="KAI4344170.1"/>
    </source>
</evidence>
<accession>A0ACB9P5Z8</accession>
<protein>
    <submittedName>
        <fullName evidence="1">Uncharacterized protein</fullName>
    </submittedName>
</protein>
<reference evidence="1 2" key="1">
    <citation type="journal article" date="2022" name="DNA Res.">
        <title>Chromosomal-level genome assembly of the orchid tree Bauhinia variegata (Leguminosae; Cercidoideae) supports the allotetraploid origin hypothesis of Bauhinia.</title>
        <authorList>
            <person name="Zhong Y."/>
            <person name="Chen Y."/>
            <person name="Zheng D."/>
            <person name="Pang J."/>
            <person name="Liu Y."/>
            <person name="Luo S."/>
            <person name="Meng S."/>
            <person name="Qian L."/>
            <person name="Wei D."/>
            <person name="Dai S."/>
            <person name="Zhou R."/>
        </authorList>
    </citation>
    <scope>NUCLEOTIDE SEQUENCE [LARGE SCALE GENOMIC DNA]</scope>
    <source>
        <strain evidence="1">BV-YZ2020</strain>
    </source>
</reference>
<evidence type="ECO:0000313" key="2">
    <source>
        <dbReference type="Proteomes" id="UP000828941"/>
    </source>
</evidence>
<organism evidence="1 2">
    <name type="scientific">Bauhinia variegata</name>
    <name type="common">Purple orchid tree</name>
    <name type="synonym">Phanera variegata</name>
    <dbReference type="NCBI Taxonomy" id="167791"/>
    <lineage>
        <taxon>Eukaryota</taxon>
        <taxon>Viridiplantae</taxon>
        <taxon>Streptophyta</taxon>
        <taxon>Embryophyta</taxon>
        <taxon>Tracheophyta</taxon>
        <taxon>Spermatophyta</taxon>
        <taxon>Magnoliopsida</taxon>
        <taxon>eudicotyledons</taxon>
        <taxon>Gunneridae</taxon>
        <taxon>Pentapetalae</taxon>
        <taxon>rosids</taxon>
        <taxon>fabids</taxon>
        <taxon>Fabales</taxon>
        <taxon>Fabaceae</taxon>
        <taxon>Cercidoideae</taxon>
        <taxon>Cercideae</taxon>
        <taxon>Bauhiniinae</taxon>
        <taxon>Bauhinia</taxon>
    </lineage>
</organism>
<gene>
    <name evidence="1" type="ORF">L6164_011430</name>
</gene>
<comment type="caution">
    <text evidence="1">The sequence shown here is derived from an EMBL/GenBank/DDBJ whole genome shotgun (WGS) entry which is preliminary data.</text>
</comment>
<sequence>MVLLTILFLALLFVVGLINVFFYLPINKFCAWVQSFFPKDSSADNSTISSSPTLKQKEKSVYQKDELKKVFSTFDKNGDGFITRQELRESLRNLRISMTDREIEDIVVKFDSNGDGLIDFDEFCLLTSECMVGQEGGSEGILKEDEEENLKEAFDVFDKDKDGLISVEELALVLNTLGLKEGRKIEDCIEMIRKVDMDGDGKVNFNEFKRMMKNGGSLVLPA</sequence>